<dbReference type="AlphaFoldDB" id="A0A4R4QHG3"/>
<evidence type="ECO:0000313" key="1">
    <source>
        <dbReference type="EMBL" id="TDC34990.1"/>
    </source>
</evidence>
<reference evidence="1 2" key="1">
    <citation type="submission" date="2019-03" db="EMBL/GenBank/DDBJ databases">
        <title>Draft genome sequences of novel Actinobacteria.</title>
        <authorList>
            <person name="Sahin N."/>
            <person name="Ay H."/>
            <person name="Saygin H."/>
        </authorList>
    </citation>
    <scope>NUCLEOTIDE SEQUENCE [LARGE SCALE GENOMIC DNA]</scope>
    <source>
        <strain evidence="1 2">JCM 30547</strain>
    </source>
</reference>
<dbReference type="OrthoDB" id="3830111at2"/>
<gene>
    <name evidence="1" type="ORF">E1261_02075</name>
</gene>
<evidence type="ECO:0000313" key="2">
    <source>
        <dbReference type="Proteomes" id="UP000295075"/>
    </source>
</evidence>
<dbReference type="RefSeq" id="WP_132400876.1">
    <property type="nucleotide sequence ID" value="NZ_SMKA01000004.1"/>
</dbReference>
<proteinExistence type="predicted"/>
<comment type="caution">
    <text evidence="1">The sequence shown here is derived from an EMBL/GenBank/DDBJ whole genome shotgun (WGS) entry which is preliminary data.</text>
</comment>
<sequence length="117" mass="12945">MRGTKMYAFEIATRGRGGEWVTVASGLGVFSRAPKPTVRSIAERWIHEQTGRLRGGRLIVVGRRRAAPRGFVPSVRIRLTDRAGDRPLASAYIGVDRRDVVRRDGYELPTPTGADRG</sequence>
<name>A0A4R4QHG3_9ACTN</name>
<dbReference type="Proteomes" id="UP000295075">
    <property type="component" value="Unassembled WGS sequence"/>
</dbReference>
<protein>
    <submittedName>
        <fullName evidence="1">Uncharacterized protein</fullName>
    </submittedName>
</protein>
<dbReference type="EMBL" id="SMKA01000004">
    <property type="protein sequence ID" value="TDC34990.1"/>
    <property type="molecule type" value="Genomic_DNA"/>
</dbReference>
<organism evidence="1 2">
    <name type="scientific">Kribbella albertanoniae</name>
    <dbReference type="NCBI Taxonomy" id="1266829"/>
    <lineage>
        <taxon>Bacteria</taxon>
        <taxon>Bacillati</taxon>
        <taxon>Actinomycetota</taxon>
        <taxon>Actinomycetes</taxon>
        <taxon>Propionibacteriales</taxon>
        <taxon>Kribbellaceae</taxon>
        <taxon>Kribbella</taxon>
    </lineage>
</organism>
<keyword evidence="2" id="KW-1185">Reference proteome</keyword>
<accession>A0A4R4QHG3</accession>